<organism evidence="2">
    <name type="scientific">Lactobacillus delbrueckii subsp. lactis</name>
    <dbReference type="NCBI Taxonomy" id="29397"/>
    <lineage>
        <taxon>Bacteria</taxon>
        <taxon>Bacillati</taxon>
        <taxon>Bacillota</taxon>
        <taxon>Bacilli</taxon>
        <taxon>Lactobacillales</taxon>
        <taxon>Lactobacillaceae</taxon>
        <taxon>Lactobacillus</taxon>
    </lineage>
</organism>
<dbReference type="GeneID" id="69669489"/>
<keyword evidence="1" id="KW-0812">Transmembrane</keyword>
<keyword evidence="1" id="KW-1133">Transmembrane helix</keyword>
<dbReference type="EMBL" id="JAJNUY010000014">
    <property type="protein sequence ID" value="MCD5563433.1"/>
    <property type="molecule type" value="Genomic_DNA"/>
</dbReference>
<protein>
    <submittedName>
        <fullName evidence="2">Uncharacterized protein</fullName>
    </submittedName>
</protein>
<dbReference type="Proteomes" id="UP001200334">
    <property type="component" value="Unassembled WGS sequence"/>
</dbReference>
<evidence type="ECO:0000313" key="4">
    <source>
        <dbReference type="Proteomes" id="UP001200334"/>
    </source>
</evidence>
<name>A0A061CIK2_LACDL</name>
<dbReference type="EMBL" id="CP031023">
    <property type="protein sequence ID" value="AZA15591.1"/>
    <property type="molecule type" value="Genomic_DNA"/>
</dbReference>
<accession>A0A061CIK2</accession>
<evidence type="ECO:0000313" key="3">
    <source>
        <dbReference type="EMBL" id="MCD5563433.1"/>
    </source>
</evidence>
<reference evidence="3 4" key="2">
    <citation type="submission" date="2021-12" db="EMBL/GenBank/DDBJ databases">
        <title>Antimicrobial susceptibility of Lactobacillus delbrueckii subsp. lactis obtained from milk products and other habitats.</title>
        <authorList>
            <person name="Shani N."/>
        </authorList>
    </citation>
    <scope>NUCLEOTIDE SEQUENCE [LARGE SCALE GENOMIC DNA]</scope>
    <source>
        <strain evidence="3 4">FAM 21755</strain>
    </source>
</reference>
<feature type="transmembrane region" description="Helical" evidence="1">
    <location>
        <begin position="6"/>
        <end position="27"/>
    </location>
</feature>
<proteinExistence type="predicted"/>
<dbReference type="AlphaFoldDB" id="A0A061CIK2"/>
<feature type="transmembrane region" description="Helical" evidence="1">
    <location>
        <begin position="39"/>
        <end position="60"/>
    </location>
</feature>
<evidence type="ECO:0000256" key="1">
    <source>
        <dbReference type="SAM" id="Phobius"/>
    </source>
</evidence>
<sequence>MNVHSWWVPYAILLFGIWDLITGITRLRRQKQGVKQKGLGGKAFVLLGILFIITGIWAFWL</sequence>
<keyword evidence="1" id="KW-0472">Membrane</keyword>
<evidence type="ECO:0000313" key="2">
    <source>
        <dbReference type="EMBL" id="AZA15591.1"/>
    </source>
</evidence>
<dbReference type="RefSeq" id="WP_002879755.1">
    <property type="nucleotide sequence ID" value="NZ_BJLK01000016.1"/>
</dbReference>
<gene>
    <name evidence="2" type="ORF">DQL93_02555</name>
    <name evidence="3" type="ORF">LOB85_04630</name>
</gene>
<reference evidence="2" key="1">
    <citation type="submission" date="2018-07" db="EMBL/GenBank/DDBJ databases">
        <authorList>
            <person name="Somerville V."/>
        </authorList>
    </citation>
    <scope>NUCLEOTIDE SEQUENCE</scope>
    <source>
        <strain evidence="2">NWC_2_2</strain>
    </source>
</reference>